<keyword evidence="2" id="KW-0812">Transmembrane</keyword>
<dbReference type="EMBL" id="CP032828">
    <property type="protein sequence ID" value="AYJ85309.1"/>
    <property type="molecule type" value="Genomic_DNA"/>
</dbReference>
<dbReference type="KEGG" id="spha:D3Y57_04635"/>
<dbReference type="Proteomes" id="UP000276254">
    <property type="component" value="Plasmid unnamed1"/>
</dbReference>
<sequence length="237" mass="24767">MSAPNASKFWYRFATAIASCVVGYIAKIILEAWGVLDPLSRSVGIWLHRHISPTVAGWTVAALVALIIYTLVLWWFWQRLHSSKELPIMEQHPNSTGAMVTPEGYVRAGSGQNATFWGGGGGGGGGLVIESDGSVQAGGGGGGGGLGSGGPGGGPVGGGGGGGAVGLPPEFFRSPTGQLLMIDGQMRSAYLAENTGAMDGSTTFAVPEFWANNWLRQNNLPYDYELVEAGQIRWTPR</sequence>
<feature type="compositionally biased region" description="Gly residues" evidence="1">
    <location>
        <begin position="136"/>
        <end position="165"/>
    </location>
</feature>
<proteinExistence type="predicted"/>
<keyword evidence="2" id="KW-1133">Transmembrane helix</keyword>
<evidence type="ECO:0000256" key="1">
    <source>
        <dbReference type="SAM" id="MobiDB-lite"/>
    </source>
</evidence>
<organism evidence="3 4">
    <name type="scientific">Sphingomonas paeninsulae</name>
    <dbReference type="NCBI Taxonomy" id="2319844"/>
    <lineage>
        <taxon>Bacteria</taxon>
        <taxon>Pseudomonadati</taxon>
        <taxon>Pseudomonadota</taxon>
        <taxon>Alphaproteobacteria</taxon>
        <taxon>Sphingomonadales</taxon>
        <taxon>Sphingomonadaceae</taxon>
        <taxon>Sphingomonas</taxon>
    </lineage>
</organism>
<feature type="transmembrane region" description="Helical" evidence="2">
    <location>
        <begin position="55"/>
        <end position="77"/>
    </location>
</feature>
<geneLocation type="plasmid" evidence="3">
    <name>unnamed1</name>
</geneLocation>
<feature type="transmembrane region" description="Helical" evidence="2">
    <location>
        <begin position="9"/>
        <end position="35"/>
    </location>
</feature>
<name>A0A494T7G3_SPHPE</name>
<evidence type="ECO:0000256" key="2">
    <source>
        <dbReference type="SAM" id="Phobius"/>
    </source>
</evidence>
<keyword evidence="2" id="KW-0472">Membrane</keyword>
<protein>
    <submittedName>
        <fullName evidence="3">Uncharacterized protein</fullName>
    </submittedName>
</protein>
<gene>
    <name evidence="3" type="ORF">D3Y57_04635</name>
</gene>
<evidence type="ECO:0000313" key="4">
    <source>
        <dbReference type="Proteomes" id="UP000276254"/>
    </source>
</evidence>
<keyword evidence="3" id="KW-0614">Plasmid</keyword>
<keyword evidence="4" id="KW-1185">Reference proteome</keyword>
<dbReference type="AlphaFoldDB" id="A0A494T7G3"/>
<reference evidence="3 4" key="1">
    <citation type="submission" date="2018-09" db="EMBL/GenBank/DDBJ databases">
        <title>Sphingomonas peninsula sp. nov., isolated from fildes peninsula, Antarctic soil.</title>
        <authorList>
            <person name="Yingchao G."/>
        </authorList>
    </citation>
    <scope>NUCLEOTIDE SEQUENCE [LARGE SCALE GENOMIC DNA]</scope>
    <source>
        <strain evidence="3 4">YZ-8</strain>
        <plasmid evidence="3 4">unnamed1</plasmid>
    </source>
</reference>
<evidence type="ECO:0000313" key="3">
    <source>
        <dbReference type="EMBL" id="AYJ85309.1"/>
    </source>
</evidence>
<accession>A0A494T7G3</accession>
<feature type="region of interest" description="Disordered" evidence="1">
    <location>
        <begin position="132"/>
        <end position="167"/>
    </location>
</feature>